<protein>
    <recommendedName>
        <fullName evidence="4">LysM domain-containing protein</fullName>
    </recommendedName>
</protein>
<comment type="caution">
    <text evidence="2">The sequence shown here is derived from an EMBL/GenBank/DDBJ whole genome shotgun (WGS) entry which is preliminary data.</text>
</comment>
<gene>
    <name evidence="2" type="ORF">Vafri_9786</name>
</gene>
<organism evidence="2 3">
    <name type="scientific">Volvox africanus</name>
    <dbReference type="NCBI Taxonomy" id="51714"/>
    <lineage>
        <taxon>Eukaryota</taxon>
        <taxon>Viridiplantae</taxon>
        <taxon>Chlorophyta</taxon>
        <taxon>core chlorophytes</taxon>
        <taxon>Chlorophyceae</taxon>
        <taxon>CS clade</taxon>
        <taxon>Chlamydomonadales</taxon>
        <taxon>Volvocaceae</taxon>
        <taxon>Volvox</taxon>
    </lineage>
</organism>
<dbReference type="EMBL" id="BNCO01000017">
    <property type="protein sequence ID" value="GIL54213.1"/>
    <property type="molecule type" value="Genomic_DNA"/>
</dbReference>
<feature type="region of interest" description="Disordered" evidence="1">
    <location>
        <begin position="39"/>
        <end position="62"/>
    </location>
</feature>
<sequence>MAYTSVNIPVGLLDGVVASNVDEQGWSLGPFKLPIPFSQQNITRPGSSSSSSSSSSGGGFKQRALPDFRRAVRQFKEAVNAGLHPSSGRGGTASTSAPYAATRREGSMQIQYSDNTPHLVGKRSIALRPRNTLPLSGWEPVYDDRDTRWWTIKDTALHGSYSWAMQDYQSDREDVPVPGDAWRADIPSDVELAPVLTCRDLVKQVLIDQHGRGDIIQCAFPDQPCRSGTYKVMAFTSPIPEDDSAANYCDNHFYVQHKDVNITLQPGDRLRDVAGFFKLPVDDLYDVNPGLEDIPEDRPVDRERSVLVPDANVWSHKPSEWLPPRLHDGAGRAIHNPLRAVAAFSDDEGGMNELPAHYCCSFCVRPGLAKTGPQPRAPGAGQE</sequence>
<keyword evidence="3" id="KW-1185">Reference proteome</keyword>
<evidence type="ECO:0008006" key="4">
    <source>
        <dbReference type="Google" id="ProtNLM"/>
    </source>
</evidence>
<evidence type="ECO:0000313" key="3">
    <source>
        <dbReference type="Proteomes" id="UP000747399"/>
    </source>
</evidence>
<dbReference type="Proteomes" id="UP000747399">
    <property type="component" value="Unassembled WGS sequence"/>
</dbReference>
<evidence type="ECO:0000313" key="2">
    <source>
        <dbReference type="EMBL" id="GIL54213.1"/>
    </source>
</evidence>
<dbReference type="AlphaFoldDB" id="A0A8J4B5R7"/>
<accession>A0A8J4B5R7</accession>
<proteinExistence type="predicted"/>
<feature type="compositionally biased region" description="Low complexity" evidence="1">
    <location>
        <begin position="46"/>
        <end position="55"/>
    </location>
</feature>
<reference evidence="2" key="1">
    <citation type="journal article" date="2021" name="Proc. Natl. Acad. Sci. U.S.A.">
        <title>Three genomes in the algal genus Volvox reveal the fate of a haploid sex-determining region after a transition to homothallism.</title>
        <authorList>
            <person name="Yamamoto K."/>
            <person name="Hamaji T."/>
            <person name="Kawai-Toyooka H."/>
            <person name="Matsuzaki R."/>
            <person name="Takahashi F."/>
            <person name="Nishimura Y."/>
            <person name="Kawachi M."/>
            <person name="Noguchi H."/>
            <person name="Minakuchi Y."/>
            <person name="Umen J.G."/>
            <person name="Toyoda A."/>
            <person name="Nozaki H."/>
        </authorList>
    </citation>
    <scope>NUCLEOTIDE SEQUENCE</scope>
    <source>
        <strain evidence="2">NIES-3780</strain>
    </source>
</reference>
<name>A0A8J4B5R7_9CHLO</name>
<evidence type="ECO:0000256" key="1">
    <source>
        <dbReference type="SAM" id="MobiDB-lite"/>
    </source>
</evidence>
<feature type="region of interest" description="Disordered" evidence="1">
    <location>
        <begin position="80"/>
        <end position="100"/>
    </location>
</feature>